<dbReference type="OrthoDB" id="1950456at2"/>
<dbReference type="RefSeq" id="WP_042683320.1">
    <property type="nucleotide sequence ID" value="NZ_CABKTM010000074.1"/>
</dbReference>
<organism evidence="1 2">
    <name type="scientific">Anaerosalibacter massiliensis</name>
    <dbReference type="NCBI Taxonomy" id="1347392"/>
    <lineage>
        <taxon>Bacteria</taxon>
        <taxon>Bacillati</taxon>
        <taxon>Bacillota</taxon>
        <taxon>Tissierellia</taxon>
        <taxon>Tissierellales</taxon>
        <taxon>Sporanaerobacteraceae</taxon>
        <taxon>Anaerosalibacter</taxon>
    </lineage>
</organism>
<evidence type="ECO:0000313" key="1">
    <source>
        <dbReference type="EMBL" id="MCR2045249.1"/>
    </source>
</evidence>
<gene>
    <name evidence="1" type="ORF">NSA23_14165</name>
</gene>
<sequence>MEEKKVINFLLNIFNMIDEDEEKKYISEITVLTIKSLMPSKKVVGTKVDYKRFHEEMRLWYYYRNGENPSILNSIELSDTDIYLNGIDYSLYIRLAPIVFSNSQWEIIKNEVLKNILYTTGNIKMILEGVLLSKILFLTANNSEDIVLELKDEIISFSQVDFLDRYSRFFRVPPDEYYKKFAIDFERNRIEIINLLNGISSNSFNILEEALLVIKENTIEDKFHIFSKGLYFMKNNIYIDSKESLKFQQDLCHYIWSLNKGRIDPKLLSIEKYYLPDIFSFNEGEEFFHSLLNRCKVLKKEKISGKMKVYISTKSGIYIFKK</sequence>
<dbReference type="Proteomes" id="UP001142078">
    <property type="component" value="Unassembled WGS sequence"/>
</dbReference>
<protein>
    <submittedName>
        <fullName evidence="1">Uncharacterized protein</fullName>
    </submittedName>
</protein>
<comment type="caution">
    <text evidence="1">The sequence shown here is derived from an EMBL/GenBank/DDBJ whole genome shotgun (WGS) entry which is preliminary data.</text>
</comment>
<proteinExistence type="predicted"/>
<dbReference type="AlphaFoldDB" id="A0A9X2MK65"/>
<dbReference type="EMBL" id="JANJZL010000014">
    <property type="protein sequence ID" value="MCR2045249.1"/>
    <property type="molecule type" value="Genomic_DNA"/>
</dbReference>
<accession>A0A9X2MK65</accession>
<name>A0A9X2MK65_9FIRM</name>
<keyword evidence="2" id="KW-1185">Reference proteome</keyword>
<reference evidence="1" key="1">
    <citation type="submission" date="2022-07" db="EMBL/GenBank/DDBJ databases">
        <title>Enhanced cultured diversity of the mouse gut microbiota enables custom-made synthetic communities.</title>
        <authorList>
            <person name="Afrizal A."/>
        </authorList>
    </citation>
    <scope>NUCLEOTIDE SEQUENCE</scope>
    <source>
        <strain evidence="1">DSM 29482</strain>
    </source>
</reference>
<evidence type="ECO:0000313" key="2">
    <source>
        <dbReference type="Proteomes" id="UP001142078"/>
    </source>
</evidence>